<reference evidence="2" key="1">
    <citation type="submission" date="2017-01" db="EMBL/GenBank/DDBJ databases">
        <authorList>
            <person name="Brunel B."/>
        </authorList>
    </citation>
    <scope>NUCLEOTIDE SEQUENCE [LARGE SCALE GENOMIC DNA]</scope>
</reference>
<evidence type="ECO:0000313" key="2">
    <source>
        <dbReference type="Proteomes" id="UP000188388"/>
    </source>
</evidence>
<protein>
    <submittedName>
        <fullName evidence="1">Uncharacterized protein</fullName>
    </submittedName>
</protein>
<evidence type="ECO:0000313" key="1">
    <source>
        <dbReference type="EMBL" id="SIT57994.1"/>
    </source>
</evidence>
<dbReference type="AlphaFoldDB" id="A0A1R3VDQ8"/>
<sequence length="50" mass="5587">MYENPCEVPWLWDFDKFGYNFFRPPVGVGAAKYLSASSSGPVSGAAEERR</sequence>
<proteinExistence type="predicted"/>
<accession>A0A1R3VDQ8</accession>
<name>A0A1R3VDQ8_9HYPH</name>
<dbReference type="Proteomes" id="UP000188388">
    <property type="component" value="Unassembled WGS sequence"/>
</dbReference>
<dbReference type="EMBL" id="FTPD01000045">
    <property type="protein sequence ID" value="SIT57994.1"/>
    <property type="molecule type" value="Genomic_DNA"/>
</dbReference>
<organism evidence="1 2">
    <name type="scientific">Mesorhizobium prunaredense</name>
    <dbReference type="NCBI Taxonomy" id="1631249"/>
    <lineage>
        <taxon>Bacteria</taxon>
        <taxon>Pseudomonadati</taxon>
        <taxon>Pseudomonadota</taxon>
        <taxon>Alphaproteobacteria</taxon>
        <taxon>Hyphomicrobiales</taxon>
        <taxon>Phyllobacteriaceae</taxon>
        <taxon>Mesorhizobium</taxon>
    </lineage>
</organism>
<keyword evidence="2" id="KW-1185">Reference proteome</keyword>
<gene>
    <name evidence="1" type="ORF">BQ8794_50096</name>
</gene>